<accession>E0SA47</accession>
<dbReference type="EMBL" id="CP001952">
    <property type="protein sequence ID" value="ADM12669.1"/>
    <property type="molecule type" value="Genomic_DNA"/>
</dbReference>
<protein>
    <submittedName>
        <fullName evidence="2">Uncharacterized protein</fullName>
    </submittedName>
</protein>
<feature type="transmembrane region" description="Helical" evidence="1">
    <location>
        <begin position="35"/>
        <end position="58"/>
    </location>
</feature>
<dbReference type="AlphaFoldDB" id="E0SA47"/>
<evidence type="ECO:0000313" key="2">
    <source>
        <dbReference type="EMBL" id="ADM12669.1"/>
    </source>
</evidence>
<name>E0SA47_ENCIT</name>
<dbReference type="HOGENOM" id="CLU_109007_0_0_1"/>
<dbReference type="Proteomes" id="UP000002313">
    <property type="component" value="Chromosome XI"/>
</dbReference>
<dbReference type="KEGG" id="ein:Eint_111700"/>
<proteinExistence type="predicted"/>
<dbReference type="GeneID" id="9699738"/>
<feature type="transmembrane region" description="Helical" evidence="1">
    <location>
        <begin position="198"/>
        <end position="216"/>
    </location>
</feature>
<organism evidence="2 3">
    <name type="scientific">Encephalitozoon intestinalis (strain ATCC 50506)</name>
    <name type="common">Microsporidian parasite</name>
    <name type="synonym">Septata intestinalis</name>
    <dbReference type="NCBI Taxonomy" id="876142"/>
    <lineage>
        <taxon>Eukaryota</taxon>
        <taxon>Fungi</taxon>
        <taxon>Fungi incertae sedis</taxon>
        <taxon>Microsporidia</taxon>
        <taxon>Unikaryonidae</taxon>
        <taxon>Encephalitozoon</taxon>
    </lineage>
</organism>
<keyword evidence="1" id="KW-1133">Transmembrane helix</keyword>
<dbReference type="OrthoDB" id="292213at2759"/>
<sequence length="217" mass="24942">MNPAKLLRTDCPALYAAFVVSPIVGYVPQILARDILLSPLISTFFIMTNILKIFHYSFERYSQFLLAQYVFTIILHVFLIAINKRPLSTYEAKILGNRTMRVIYRRYGPKGSVLGIICVFVFSINLYGTLYGSYEHCGRFSSVLEIAVNLFQLVLEREEKTFESPKKETKRSPKEVYFCWIIGDVIKIWLMSSIKAPIVFVGTIAIQIFINLFLILS</sequence>
<evidence type="ECO:0000256" key="1">
    <source>
        <dbReference type="SAM" id="Phobius"/>
    </source>
</evidence>
<feature type="transmembrane region" description="Helical" evidence="1">
    <location>
        <begin position="64"/>
        <end position="83"/>
    </location>
</feature>
<gene>
    <name evidence="2" type="ORF">Eint_111700</name>
</gene>
<evidence type="ECO:0000313" key="3">
    <source>
        <dbReference type="Proteomes" id="UP000002313"/>
    </source>
</evidence>
<dbReference type="VEuPathDB" id="MicrosporidiaDB:Eint_111700"/>
<feature type="transmembrane region" description="Helical" evidence="1">
    <location>
        <begin position="111"/>
        <end position="132"/>
    </location>
</feature>
<keyword evidence="3" id="KW-1185">Reference proteome</keyword>
<feature type="transmembrane region" description="Helical" evidence="1">
    <location>
        <begin position="12"/>
        <end position="28"/>
    </location>
</feature>
<keyword evidence="1" id="KW-0472">Membrane</keyword>
<reference evidence="2 3" key="1">
    <citation type="journal article" date="2010" name="Nat. Commun.">
        <title>The complete sequence of the smallest known nuclear genome from the microsporidian Encephalitozoon intestinalis.</title>
        <authorList>
            <person name="Corradi N."/>
            <person name="Pombert J.-F."/>
            <person name="Farinelli L."/>
            <person name="Didier E.S."/>
            <person name="Keeling P.J."/>
        </authorList>
    </citation>
    <scope>NUCLEOTIDE SEQUENCE [LARGE SCALE GENOMIC DNA]</scope>
    <source>
        <strain evidence="2 3">ATCC 50506</strain>
    </source>
</reference>
<keyword evidence="1" id="KW-0812">Transmembrane</keyword>
<reference evidence="2 3" key="2">
    <citation type="journal article" date="2012" name="Proc. Natl. Acad. Sci. U.S.A.">
        <title>Gain and loss of multiple functionally related, horizontally transferred genes in the reduced genomes of two microsporidian parasites.</title>
        <authorList>
            <person name="Pombert J.-F."/>
            <person name="Selman M."/>
            <person name="Burki F."/>
            <person name="Bardell F.T."/>
            <person name="Farinelli L."/>
            <person name="Solter L.F."/>
            <person name="Whitman D.W."/>
            <person name="Weiss L.M."/>
            <person name="Corradi N."/>
            <person name="Keeling P.J."/>
        </authorList>
    </citation>
    <scope>NUCLEOTIDE SEQUENCE [LARGE SCALE GENOMIC DNA]</scope>
    <source>
        <strain evidence="2 3">ATCC 50506</strain>
    </source>
</reference>
<feature type="transmembrane region" description="Helical" evidence="1">
    <location>
        <begin position="176"/>
        <end position="192"/>
    </location>
</feature>
<dbReference type="RefSeq" id="XP_003074029.1">
    <property type="nucleotide sequence ID" value="XM_003073983.1"/>
</dbReference>